<feature type="region of interest" description="Disordered" evidence="1">
    <location>
        <begin position="743"/>
        <end position="785"/>
    </location>
</feature>
<sequence>MFDNDEAMPNDLDMENRRVKTAESPLPNDPDTETPRRRKNGGPSDLDGEQMMNLHATLLALYRRELDRQWENRVEQQIDEDFYDNIQWDEKDADELRERGQLPLVYNVLSTAINWVTGTEKRSRMDYKILPRRKDDEKPAERKTALMKYLSDVNRSPFNRSRAFEDTVKVGIGWLECGVEEGDGADPVYDRYESWRNMLWDSAATELTLEDARFICRAKWVDADILKAIFTKRASLIDESVDHENIYASGIEADGDEAMDSIEIAHDQGGSLRDDIDGYYRPRVRAIEIWFRKPTSVHKMIGGVFAGDIYDFSDAHDEEVRSGRARIEKRATMRMYVAIFTANGMLYCGESPYRHNRFPFTPIWAYRRGRDGMPYGMIRGLRDIQTDINKRASKALHILSSNKVIMDEGALPEDVSLEEFADEVARPDAIIVKRAGKEVKIDVDRELAAPHLELMSRSIQMIQQQSGITDELMGRHTNATSGIAIQRRQDQGSTTTTNIFDRLRLANACHGEKQLSLIEQFYTEQKDFRITNMRGTPQYVTANSGLPEDDITRSKADFIISESDWHASLRQAAAESLLESLKVLPPQVALAMIDLVVENMDLPNREEIVKRIRAATGLNDPDQTEPTPEQVQAAQAKAKAEQMQAQMMQAELATKVSNAMKAKAQAELYGGQLQKLLADIRLTLANAVNANTAAQGQAIDAAIKMLAAPPAAPIADHLLIEAGFEPVPEQQAHANALLHAIDQGQAAQPGPGPAALPPPGPAPDHPPMPMPPPGAPAPGLGAGPA</sequence>
<proteinExistence type="predicted"/>
<accession>A0A809ZUQ8</accession>
<dbReference type="InterPro" id="IPR032427">
    <property type="entry name" value="P22_portal"/>
</dbReference>
<organism evidence="2">
    <name type="scientific">Bradyrhizobium diazoefficiens</name>
    <dbReference type="NCBI Taxonomy" id="1355477"/>
    <lineage>
        <taxon>Bacteria</taxon>
        <taxon>Pseudomonadati</taxon>
        <taxon>Pseudomonadota</taxon>
        <taxon>Alphaproteobacteria</taxon>
        <taxon>Hyphomicrobiales</taxon>
        <taxon>Nitrobacteraceae</taxon>
        <taxon>Bradyrhizobium</taxon>
    </lineage>
</organism>
<name>A0A809ZUQ8_9BRAD</name>
<feature type="compositionally biased region" description="Pro residues" evidence="1">
    <location>
        <begin position="750"/>
        <end position="776"/>
    </location>
</feature>
<dbReference type="AlphaFoldDB" id="A0A809ZUQ8"/>
<evidence type="ECO:0000313" key="2">
    <source>
        <dbReference type="EMBL" id="BCE56402.1"/>
    </source>
</evidence>
<protein>
    <recommendedName>
        <fullName evidence="3">Portal protein</fullName>
    </recommendedName>
</protein>
<feature type="region of interest" description="Disordered" evidence="1">
    <location>
        <begin position="1"/>
        <end position="50"/>
    </location>
</feature>
<reference evidence="2" key="1">
    <citation type="submission" date="2020-05" db="EMBL/GenBank/DDBJ databases">
        <title>Complete genome sequence of Bradyrhizobium diazoefficiens XF5 isolated from soybean nodule.</title>
        <authorList>
            <person name="Noda R."/>
            <person name="Kakizaki K."/>
            <person name="Minamisawa K."/>
        </authorList>
    </citation>
    <scope>NUCLEOTIDE SEQUENCE</scope>
    <source>
        <strain evidence="2">XF5</strain>
    </source>
</reference>
<dbReference type="RefSeq" id="WP_183117516.1">
    <property type="nucleotide sequence ID" value="NZ_AP022638.1"/>
</dbReference>
<dbReference type="EMBL" id="AP023095">
    <property type="protein sequence ID" value="BCE56402.1"/>
    <property type="molecule type" value="Genomic_DNA"/>
</dbReference>
<evidence type="ECO:0000256" key="1">
    <source>
        <dbReference type="SAM" id="MobiDB-lite"/>
    </source>
</evidence>
<gene>
    <name evidence="2" type="ORF">XF5B_39140</name>
</gene>
<dbReference type="Pfam" id="PF16510">
    <property type="entry name" value="P22_portal"/>
    <property type="match status" value="1"/>
</dbReference>
<evidence type="ECO:0008006" key="3">
    <source>
        <dbReference type="Google" id="ProtNLM"/>
    </source>
</evidence>